<dbReference type="AlphaFoldDB" id="A0A099LYI4"/>
<dbReference type="EMBL" id="JMCG01000001">
    <property type="protein sequence ID" value="KGK12411.1"/>
    <property type="molecule type" value="Genomic_DNA"/>
</dbReference>
<accession>A0A099LYI4</accession>
<gene>
    <name evidence="1" type="ORF">EA26_14260</name>
</gene>
<comment type="caution">
    <text evidence="1">The sequence shown here is derived from an EMBL/GenBank/DDBJ whole genome shotgun (WGS) entry which is preliminary data.</text>
</comment>
<keyword evidence="2" id="KW-1185">Reference proteome</keyword>
<sequence>MRYKKQANNGLGFKKDLDESLRTLKAYGYILTPNQESYISAQNGCKVAISDPVKKRRASGTISKLVPTQLSNSGKQRYTIEFSDLREVTFVLEDFSAHRKGVKVHDKNGLEVK</sequence>
<dbReference type="Proteomes" id="UP000029994">
    <property type="component" value="Unassembled WGS sequence"/>
</dbReference>
<organism evidence="1 2">
    <name type="scientific">Vibrio navarrensis</name>
    <dbReference type="NCBI Taxonomy" id="29495"/>
    <lineage>
        <taxon>Bacteria</taxon>
        <taxon>Pseudomonadati</taxon>
        <taxon>Pseudomonadota</taxon>
        <taxon>Gammaproteobacteria</taxon>
        <taxon>Vibrionales</taxon>
        <taxon>Vibrionaceae</taxon>
        <taxon>Vibrio</taxon>
    </lineage>
</organism>
<reference evidence="1 2" key="1">
    <citation type="submission" date="2014-04" db="EMBL/GenBank/DDBJ databases">
        <title>Genome sequencing of Vibrio navarrensis strains.</title>
        <authorList>
            <person name="Gladney L.M."/>
            <person name="Katz L.S."/>
            <person name="Marino-Ramirez L."/>
            <person name="Jordan I.K."/>
        </authorList>
    </citation>
    <scope>NUCLEOTIDE SEQUENCE [LARGE SCALE GENOMIC DNA]</scope>
    <source>
        <strain evidence="1 2">ATCC 51183</strain>
    </source>
</reference>
<protein>
    <submittedName>
        <fullName evidence="1">Uncharacterized protein</fullName>
    </submittedName>
</protein>
<evidence type="ECO:0000313" key="1">
    <source>
        <dbReference type="EMBL" id="KGK12411.1"/>
    </source>
</evidence>
<proteinExistence type="predicted"/>
<evidence type="ECO:0000313" key="2">
    <source>
        <dbReference type="Proteomes" id="UP000029994"/>
    </source>
</evidence>
<name>A0A099LYI4_9VIBR</name>